<dbReference type="SUPFAM" id="SSF56112">
    <property type="entry name" value="Protein kinase-like (PK-like)"/>
    <property type="match status" value="2"/>
</dbReference>
<dbReference type="GO" id="GO:0005634">
    <property type="term" value="C:nucleus"/>
    <property type="evidence" value="ECO:0007669"/>
    <property type="project" value="TreeGrafter"/>
</dbReference>
<evidence type="ECO:0000256" key="2">
    <source>
        <dbReference type="ARBA" id="ARBA00022679"/>
    </source>
</evidence>
<keyword evidence="2" id="KW-0808">Transferase</keyword>
<keyword evidence="5" id="KW-0067">ATP-binding</keyword>
<dbReference type="AlphaFoldDB" id="A0A7S3ETL8"/>
<gene>
    <name evidence="8" type="ORF">HERI1096_LOCUS8002</name>
</gene>
<dbReference type="Pfam" id="PF00069">
    <property type="entry name" value="Pkinase"/>
    <property type="match status" value="1"/>
</dbReference>
<evidence type="ECO:0000256" key="6">
    <source>
        <dbReference type="SAM" id="MobiDB-lite"/>
    </source>
</evidence>
<dbReference type="GO" id="GO:0005524">
    <property type="term" value="F:ATP binding"/>
    <property type="evidence" value="ECO:0007669"/>
    <property type="project" value="UniProtKB-KW"/>
</dbReference>
<proteinExistence type="predicted"/>
<dbReference type="InterPro" id="IPR000719">
    <property type="entry name" value="Prot_kinase_dom"/>
</dbReference>
<dbReference type="Gene3D" id="1.10.510.10">
    <property type="entry name" value="Transferase(Phosphotransferase) domain 1"/>
    <property type="match status" value="1"/>
</dbReference>
<feature type="domain" description="Protein kinase" evidence="7">
    <location>
        <begin position="1"/>
        <end position="258"/>
    </location>
</feature>
<evidence type="ECO:0000313" key="8">
    <source>
        <dbReference type="EMBL" id="CAE0107343.1"/>
    </source>
</evidence>
<keyword evidence="3" id="KW-0547">Nucleotide-binding</keyword>
<dbReference type="EMBL" id="HBHX01014301">
    <property type="protein sequence ID" value="CAE0107343.1"/>
    <property type="molecule type" value="Transcribed_RNA"/>
</dbReference>
<keyword evidence="1" id="KW-0723">Serine/threonine-protein kinase</keyword>
<feature type="compositionally biased region" description="Basic and acidic residues" evidence="6">
    <location>
        <begin position="548"/>
        <end position="563"/>
    </location>
</feature>
<sequence length="622" mass="68338">MGLLGPDIAPEVYETLYEEGAGQHLLVMQAADSTGAMTYADLPQFFRVSARKHAALISNDKKPPSPPPPINNTRNQGDDPAPSHSVGSQVGTAASKRDDLTTRSVALRLLQCVSALHDKGLVHADLKPKHFMRFDGDWKLIDFDNVLEDQTDCMPTCTVRYAAPEVAISRHTNSKVLVTMAVDVWACALILFELFSGSPLLDDETSLSMLAHQGDEVVSRLKRKAGLADSQRRLLLEMLKVDPAERSSLRDVLSKGYFKTGEDTEEAKHVEVLALFSSPSKSTKLSARAVTIPPLQLMREVATLQDGIPRRLREIRPAARFPDDIEEIVKGVRPRVIQFSGHGDIVKKDNATRGLFTGALAFEVDGELQLPDPKLFIDLLDPAICPRLECVFLNACNSIHPLGEKIVDALPHLTVIGWSSILEDKAAIAFSTGFYNALGRGLDSGGGKVSITEAYREAEAEFKKANKKRGDPRVQGTAVHGNYVMLKSKDKDWHSRQLRPFRETSPNDADAVEHDRGMPLAARRQTSGRPEQGEERERKGVLPLSAGTHEDRVHEEQRQKVDAAKQVNWRAAPYPCSPLRQSSKPAKLATRASSIPVFNEDDHTAAKHHLASARCPSAKGPS</sequence>
<organism evidence="8">
    <name type="scientific">Haptolina ericina</name>
    <dbReference type="NCBI Taxonomy" id="156174"/>
    <lineage>
        <taxon>Eukaryota</taxon>
        <taxon>Haptista</taxon>
        <taxon>Haptophyta</taxon>
        <taxon>Prymnesiophyceae</taxon>
        <taxon>Prymnesiales</taxon>
        <taxon>Prymnesiaceae</taxon>
        <taxon>Haptolina</taxon>
    </lineage>
</organism>
<name>A0A7S3ETL8_9EUKA</name>
<evidence type="ECO:0000256" key="1">
    <source>
        <dbReference type="ARBA" id="ARBA00022527"/>
    </source>
</evidence>
<evidence type="ECO:0000259" key="7">
    <source>
        <dbReference type="PROSITE" id="PS50011"/>
    </source>
</evidence>
<dbReference type="PANTHER" id="PTHR24345">
    <property type="entry name" value="SERINE/THREONINE-PROTEIN KINASE PLK"/>
    <property type="match status" value="1"/>
</dbReference>
<dbReference type="GO" id="GO:0004674">
    <property type="term" value="F:protein serine/threonine kinase activity"/>
    <property type="evidence" value="ECO:0007669"/>
    <property type="project" value="UniProtKB-KW"/>
</dbReference>
<protein>
    <recommendedName>
        <fullName evidence="7">Protein kinase domain-containing protein</fullName>
    </recommendedName>
</protein>
<dbReference type="SMART" id="SM00220">
    <property type="entry name" value="S_TKc"/>
    <property type="match status" value="1"/>
</dbReference>
<reference evidence="8" key="1">
    <citation type="submission" date="2021-01" db="EMBL/GenBank/DDBJ databases">
        <authorList>
            <person name="Corre E."/>
            <person name="Pelletier E."/>
            <person name="Niang G."/>
            <person name="Scheremetjew M."/>
            <person name="Finn R."/>
            <person name="Kale V."/>
            <person name="Holt S."/>
            <person name="Cochrane G."/>
            <person name="Meng A."/>
            <person name="Brown T."/>
            <person name="Cohen L."/>
        </authorList>
    </citation>
    <scope>NUCLEOTIDE SEQUENCE</scope>
    <source>
        <strain evidence="8">CCMP281</strain>
    </source>
</reference>
<evidence type="ECO:0000256" key="5">
    <source>
        <dbReference type="ARBA" id="ARBA00022840"/>
    </source>
</evidence>
<evidence type="ECO:0000256" key="3">
    <source>
        <dbReference type="ARBA" id="ARBA00022741"/>
    </source>
</evidence>
<feature type="compositionally biased region" description="Basic and acidic residues" evidence="6">
    <location>
        <begin position="531"/>
        <end position="540"/>
    </location>
</feature>
<accession>A0A7S3ETL8</accession>
<evidence type="ECO:0000256" key="4">
    <source>
        <dbReference type="ARBA" id="ARBA00022777"/>
    </source>
</evidence>
<feature type="region of interest" description="Disordered" evidence="6">
    <location>
        <begin position="57"/>
        <end position="97"/>
    </location>
</feature>
<feature type="region of interest" description="Disordered" evidence="6">
    <location>
        <begin position="495"/>
        <end position="566"/>
    </location>
</feature>
<dbReference type="PROSITE" id="PS50011">
    <property type="entry name" value="PROTEIN_KINASE_DOM"/>
    <property type="match status" value="1"/>
</dbReference>
<keyword evidence="4" id="KW-0418">Kinase</keyword>
<dbReference type="PANTHER" id="PTHR24345:SF0">
    <property type="entry name" value="CELL CYCLE SERINE_THREONINE-PROTEIN KINASE CDC5_MSD2"/>
    <property type="match status" value="1"/>
</dbReference>
<dbReference type="InterPro" id="IPR011009">
    <property type="entry name" value="Kinase-like_dom_sf"/>
</dbReference>